<reference evidence="2" key="1">
    <citation type="submission" date="2022-08" db="EMBL/GenBank/DDBJ databases">
        <title>Novel sulphate-reducing endosymbionts in the free-living metamonad Anaeramoeba.</title>
        <authorList>
            <person name="Jerlstrom-Hultqvist J."/>
            <person name="Cepicka I."/>
            <person name="Gallot-Lavallee L."/>
            <person name="Salas-Leiva D."/>
            <person name="Curtis B.A."/>
            <person name="Zahonova K."/>
            <person name="Pipaliya S."/>
            <person name="Dacks J."/>
            <person name="Roger A.J."/>
        </authorList>
    </citation>
    <scope>NUCLEOTIDE SEQUENCE</scope>
    <source>
        <strain evidence="2">Busselton2</strain>
    </source>
</reference>
<feature type="signal peptide" evidence="1">
    <location>
        <begin position="1"/>
        <end position="22"/>
    </location>
</feature>
<proteinExistence type="predicted"/>
<dbReference type="Proteomes" id="UP001146793">
    <property type="component" value="Unassembled WGS sequence"/>
</dbReference>
<dbReference type="AlphaFoldDB" id="A0AAV7Z8M0"/>
<accession>A0AAV7Z8M0</accession>
<evidence type="ECO:0000313" key="2">
    <source>
        <dbReference type="EMBL" id="KAJ3437480.1"/>
    </source>
</evidence>
<organism evidence="2 3">
    <name type="scientific">Anaeramoeba flamelloides</name>
    <dbReference type="NCBI Taxonomy" id="1746091"/>
    <lineage>
        <taxon>Eukaryota</taxon>
        <taxon>Metamonada</taxon>
        <taxon>Anaeramoebidae</taxon>
        <taxon>Anaeramoeba</taxon>
    </lineage>
</organism>
<keyword evidence="1" id="KW-0732">Signal</keyword>
<dbReference type="EMBL" id="JANTQA010000033">
    <property type="protein sequence ID" value="KAJ3437480.1"/>
    <property type="molecule type" value="Genomic_DNA"/>
</dbReference>
<evidence type="ECO:0000256" key="1">
    <source>
        <dbReference type="SAM" id="SignalP"/>
    </source>
</evidence>
<sequence>MNLIFFSYLFVLLFSLEVCCTGGKPNSNTFYQGIKELGSDGKKMVKYFFEKGLFKSSNQVGTLQEGKGFSELSSSLNFFHGCYPPEDLSEKLYSWSRSLNANINDSQLYVVQEMCQDMSNHVKQEYEQPALGADVTIGYVQPNGQVSILNVYIEPYPHKGETHYCVDKFLLEGTFKLSPNFRIDTEKTSICFGLIESSSSSIVYLPRGLQANDISEYLRIAIRPIQNVLNFGENLLGDDIPEKKQIRKDDKEL</sequence>
<feature type="chain" id="PRO_5043978519" evidence="1">
    <location>
        <begin position="23"/>
        <end position="253"/>
    </location>
</feature>
<gene>
    <name evidence="2" type="ORF">M0812_16643</name>
</gene>
<name>A0AAV7Z8M0_9EUKA</name>
<evidence type="ECO:0000313" key="3">
    <source>
        <dbReference type="Proteomes" id="UP001146793"/>
    </source>
</evidence>
<comment type="caution">
    <text evidence="2">The sequence shown here is derived from an EMBL/GenBank/DDBJ whole genome shotgun (WGS) entry which is preliminary data.</text>
</comment>
<protein>
    <submittedName>
        <fullName evidence="2">Uncharacterized protein</fullName>
    </submittedName>
</protein>